<dbReference type="PROSITE" id="PS51196">
    <property type="entry name" value="SECA_MOTOR_DEAD"/>
    <property type="match status" value="1"/>
</dbReference>
<feature type="domain" description="SecA family profile" evidence="5">
    <location>
        <begin position="97"/>
        <end position="893"/>
    </location>
</feature>
<reference evidence="6" key="1">
    <citation type="submission" date="2023-08" db="EMBL/GenBank/DDBJ databases">
        <authorList>
            <person name="Audoor S."/>
            <person name="Bilcke G."/>
        </authorList>
    </citation>
    <scope>NUCLEOTIDE SEQUENCE</scope>
</reference>
<dbReference type="InterPro" id="IPR000185">
    <property type="entry name" value="SecA"/>
</dbReference>
<protein>
    <submittedName>
        <fullName evidence="6">Uncharacterized protein</fullName>
    </submittedName>
</protein>
<dbReference type="InterPro" id="IPR036465">
    <property type="entry name" value="vWFA_dom_sf"/>
</dbReference>
<dbReference type="Proteomes" id="UP001295423">
    <property type="component" value="Unassembled WGS sequence"/>
</dbReference>
<name>A0AAD2JNY5_9STRA</name>
<dbReference type="SUPFAM" id="SSF53300">
    <property type="entry name" value="vWA-like"/>
    <property type="match status" value="2"/>
</dbReference>
<evidence type="ECO:0000256" key="1">
    <source>
        <dbReference type="ARBA" id="ARBA00022927"/>
    </source>
</evidence>
<dbReference type="Gene3D" id="3.40.50.410">
    <property type="entry name" value="von Willebrand factor, type A domain"/>
    <property type="match status" value="2"/>
</dbReference>
<sequence length="1368" mass="152495">MSSVLQRCLDEKWGYGYVFELGLSLRTQGVDENLDEDRVAQMLLSEFSHFKEVMTMVWNEETIRKPAEDTVQDIRGYFQNASQPDCREEVDIERDELLDHFRCFDAAYKTLLVEFLPDGADINDLVRKTTKLAEQLKPLSCAKGWDAKVKKSIPNLLAGIFALFTVLKSGVAYNRLESSAGTPTVLGDELLMRPHNIQVLTLLCMFGCGQPSHETLESQLMQIRTGEGKSMILGAAATFLGLLGFRVRCVCYSEYLSDRDYGLFEDVFRRFQIHEDVVYSKITTLSEDTTAAKGDIRYLTESLVLGSLPNSSQKRDGESSTQIAVAGASVYERETPQDSSRLQCINSIEESAKTTYRISATGIGLPDKLQRQRSGEQLETTATTSSANPTVMASSERNIKPQQIKVQLETVSSHSPAEPTVMATSERVVQHQTGEQLFETTAGQSLAKEIVRKSDVGDVQLQEREHRLKADPIQPRAKPIVAPTFERKVKEEILLVDEVDVFFGQEFYGQTYNQVAQLREPEVSELLQIIWKHDGSQKKLRLADIKSTDPYLRLLQKMDGFEFLLENEISLMLKHVTRIDDEPYFLDEIEQRIGYKVMDTISYNVTYGYRTVFAYLQEYDRGNINDQTLSRVLTMPISCGQFSYADITPTRILGVSGTLDVMSRYEKEVLTRYGVNTYLYVPSVYGQSNFSFDQAGEGIAVETNKSNFYHKICEEIKKVSDEKRAVIVFFKDLESVKDFASSPLYQKLGRQKKILSEDMVPSEKDFVISKAATAKQITICPAVFGRGTDFFCKDAKVEKCGGVHVIQTFLSEQRSEEVQIQGRTSRQGKKGSYKLILHECDLVKTFGMKDGEKDTVPKSDWYQWLCDARDRYCDEHSKKVERNLAAATKKDRNTHDYFDALLAAKQSRAESLFKEIYLAMKRPLPSTVILDMAFAIDTTGSMHRFSQELPSILVKLLQGQDSIAAKLKVKFPELTFKLRVGVLGFRDIDDTAEHFEEKVWSDGSHFTEDMASVSVLVQSLASASSGGHDLAEDTVGAIHRCTAWNQNGDWAGTIKCLVVLTDAPAHGLAPTEFVNIQNGDTYSVRHPNGLTVESVVSDMMAKDIDLFFCSFDPAATSKTEQRLTDAYFKDAGNSHEKQVACIPMVQSNQSMGSLALTLSTKHIIFILDESGSMEDDWPGVVEAYNKYVARRLQSQSTLDLVSIVQFDDNARLTVDCEPITSVPNTLDYNGGGTRFSPAASLGSQAVQQSPASHAPVVVFMSDGGTDPSDSAQASQTLSQLNSIVLQRYNRDLELHVIAFGGGADTRQLLDISQASNVGRLHASADSTALTQVFESIAGGEDVTALMESQIGKRISDAVANKLSLEYIG</sequence>
<dbReference type="PROSITE" id="PS50234">
    <property type="entry name" value="VWFA"/>
    <property type="match status" value="1"/>
</dbReference>
<evidence type="ECO:0000256" key="2">
    <source>
        <dbReference type="ARBA" id="ARBA00023010"/>
    </source>
</evidence>
<feature type="compositionally biased region" description="Polar residues" evidence="3">
    <location>
        <begin position="377"/>
        <end position="393"/>
    </location>
</feature>
<accession>A0AAD2JNY5</accession>
<comment type="caution">
    <text evidence="6">The sequence shown here is derived from an EMBL/GenBank/DDBJ whole genome shotgun (WGS) entry which is preliminary data.</text>
</comment>
<evidence type="ECO:0000259" key="5">
    <source>
        <dbReference type="PROSITE" id="PS51196"/>
    </source>
</evidence>
<evidence type="ECO:0000259" key="4">
    <source>
        <dbReference type="PROSITE" id="PS50234"/>
    </source>
</evidence>
<dbReference type="InterPro" id="IPR027417">
    <property type="entry name" value="P-loop_NTPase"/>
</dbReference>
<evidence type="ECO:0000313" key="6">
    <source>
        <dbReference type="EMBL" id="CAJ1966718.1"/>
    </source>
</evidence>
<dbReference type="PANTHER" id="PTHR30612">
    <property type="entry name" value="SECA INNER MEMBRANE COMPONENT OF SEC PROTEIN SECRETION SYSTEM"/>
    <property type="match status" value="1"/>
</dbReference>
<feature type="domain" description="VWFA" evidence="4">
    <location>
        <begin position="1162"/>
        <end position="1336"/>
    </location>
</feature>
<dbReference type="GO" id="GO:0005524">
    <property type="term" value="F:ATP binding"/>
    <property type="evidence" value="ECO:0007669"/>
    <property type="project" value="InterPro"/>
</dbReference>
<evidence type="ECO:0000256" key="3">
    <source>
        <dbReference type="SAM" id="MobiDB-lite"/>
    </source>
</evidence>
<dbReference type="InterPro" id="IPR011115">
    <property type="entry name" value="SecA_DEAD"/>
</dbReference>
<gene>
    <name evidence="6" type="ORF">CYCCA115_LOCUS22301</name>
</gene>
<dbReference type="CDD" id="cd00198">
    <property type="entry name" value="vWFA"/>
    <property type="match status" value="1"/>
</dbReference>
<feature type="region of interest" description="Disordered" evidence="3">
    <location>
        <begin position="367"/>
        <end position="393"/>
    </location>
</feature>
<dbReference type="Pfam" id="PF07517">
    <property type="entry name" value="SecA_DEAD"/>
    <property type="match status" value="1"/>
</dbReference>
<dbReference type="SMART" id="SM00327">
    <property type="entry name" value="VWA"/>
    <property type="match status" value="1"/>
</dbReference>
<dbReference type="InterPro" id="IPR002035">
    <property type="entry name" value="VWF_A"/>
</dbReference>
<dbReference type="Pfam" id="PF00092">
    <property type="entry name" value="VWA"/>
    <property type="match status" value="1"/>
</dbReference>
<dbReference type="Gene3D" id="3.40.50.300">
    <property type="entry name" value="P-loop containing nucleotide triphosphate hydrolases"/>
    <property type="match status" value="2"/>
</dbReference>
<dbReference type="GO" id="GO:0006605">
    <property type="term" value="P:protein targeting"/>
    <property type="evidence" value="ECO:0007669"/>
    <property type="project" value="InterPro"/>
</dbReference>
<dbReference type="InterPro" id="IPR014018">
    <property type="entry name" value="SecA_motor_DEAD"/>
</dbReference>
<dbReference type="GO" id="GO:0017038">
    <property type="term" value="P:protein import"/>
    <property type="evidence" value="ECO:0007669"/>
    <property type="project" value="InterPro"/>
</dbReference>
<keyword evidence="2" id="KW-0811">Translocation</keyword>
<keyword evidence="1" id="KW-0813">Transport</keyword>
<dbReference type="GO" id="GO:0006886">
    <property type="term" value="P:intracellular protein transport"/>
    <property type="evidence" value="ECO:0007669"/>
    <property type="project" value="InterPro"/>
</dbReference>
<evidence type="ECO:0000313" key="7">
    <source>
        <dbReference type="Proteomes" id="UP001295423"/>
    </source>
</evidence>
<dbReference type="SUPFAM" id="SSF52540">
    <property type="entry name" value="P-loop containing nucleoside triphosphate hydrolases"/>
    <property type="match status" value="2"/>
</dbReference>
<dbReference type="EMBL" id="CAKOGP040002313">
    <property type="protein sequence ID" value="CAJ1966718.1"/>
    <property type="molecule type" value="Genomic_DNA"/>
</dbReference>
<keyword evidence="7" id="KW-1185">Reference proteome</keyword>
<dbReference type="PANTHER" id="PTHR30612:SF0">
    <property type="entry name" value="CHLOROPLAST PROTEIN-TRANSPORTING ATPASE"/>
    <property type="match status" value="1"/>
</dbReference>
<keyword evidence="1" id="KW-0653">Protein transport</keyword>
<proteinExistence type="predicted"/>
<dbReference type="GO" id="GO:0016020">
    <property type="term" value="C:membrane"/>
    <property type="evidence" value="ECO:0007669"/>
    <property type="project" value="InterPro"/>
</dbReference>
<organism evidence="6 7">
    <name type="scientific">Cylindrotheca closterium</name>
    <dbReference type="NCBI Taxonomy" id="2856"/>
    <lineage>
        <taxon>Eukaryota</taxon>
        <taxon>Sar</taxon>
        <taxon>Stramenopiles</taxon>
        <taxon>Ochrophyta</taxon>
        <taxon>Bacillariophyta</taxon>
        <taxon>Bacillariophyceae</taxon>
        <taxon>Bacillariophycidae</taxon>
        <taxon>Bacillariales</taxon>
        <taxon>Bacillariaceae</taxon>
        <taxon>Cylindrotheca</taxon>
    </lineage>
</organism>